<dbReference type="AlphaFoldDB" id="A0AAW1UN59"/>
<dbReference type="SUPFAM" id="SSF56219">
    <property type="entry name" value="DNase I-like"/>
    <property type="match status" value="1"/>
</dbReference>
<dbReference type="CDD" id="cd01650">
    <property type="entry name" value="RT_nLTR_like"/>
    <property type="match status" value="1"/>
</dbReference>
<evidence type="ECO:0000259" key="1">
    <source>
        <dbReference type="PROSITE" id="PS50878"/>
    </source>
</evidence>
<dbReference type="InterPro" id="IPR043502">
    <property type="entry name" value="DNA/RNA_pol_sf"/>
</dbReference>
<organism evidence="2 3">
    <name type="scientific">Henosepilachna vigintioctopunctata</name>
    <dbReference type="NCBI Taxonomy" id="420089"/>
    <lineage>
        <taxon>Eukaryota</taxon>
        <taxon>Metazoa</taxon>
        <taxon>Ecdysozoa</taxon>
        <taxon>Arthropoda</taxon>
        <taxon>Hexapoda</taxon>
        <taxon>Insecta</taxon>
        <taxon>Pterygota</taxon>
        <taxon>Neoptera</taxon>
        <taxon>Endopterygota</taxon>
        <taxon>Coleoptera</taxon>
        <taxon>Polyphaga</taxon>
        <taxon>Cucujiformia</taxon>
        <taxon>Coccinelloidea</taxon>
        <taxon>Coccinellidae</taxon>
        <taxon>Epilachninae</taxon>
        <taxon>Epilachnini</taxon>
        <taxon>Henosepilachna</taxon>
    </lineage>
</organism>
<gene>
    <name evidence="2" type="ORF">WA026_004870</name>
</gene>
<dbReference type="InterPro" id="IPR005135">
    <property type="entry name" value="Endo/exonuclease/phosphatase"/>
</dbReference>
<comment type="caution">
    <text evidence="2">The sequence shown here is derived from an EMBL/GenBank/DDBJ whole genome shotgun (WGS) entry which is preliminary data.</text>
</comment>
<name>A0AAW1UN59_9CUCU</name>
<dbReference type="PROSITE" id="PS50878">
    <property type="entry name" value="RT_POL"/>
    <property type="match status" value="1"/>
</dbReference>
<dbReference type="GO" id="GO:0071897">
    <property type="term" value="P:DNA biosynthetic process"/>
    <property type="evidence" value="ECO:0007669"/>
    <property type="project" value="UniProtKB-ARBA"/>
</dbReference>
<dbReference type="InterPro" id="IPR036691">
    <property type="entry name" value="Endo/exonu/phosph_ase_sf"/>
</dbReference>
<sequence length="895" mass="102463">MPRRTHKPKSLHVAFWNANGIREKRAELQEFAARNEIDVILVNETHLRAADTEKIRNFVSYRNDRQDRRGGGTAIYVKSHLDHHVAPTGDLVNMEATTVEINTASIGTLRLVSVYNPPNRRLLESDLDTIFSNNIATIAAGDLNAKHQSWNSRRANPSGNILRAFTDDRDLVVAGPPEPTHHSIQGLGDVLDIAILKEVTLPYRITSVSDLTSDHNPVLLFLGADPDEEYETQMKTTCWAAFKDHINETLPPLPPLRTRDQLEFAIEAFEEAIVRSIEACSREQRKPLHRNNPPEEVREIIRNRNRARRRHQRTWDPDHLRDYRRLAVEAKQALLDHQNAQWNAKLDLLEEEDHSLWRMTKILRNKYMPMPPIHGERGLVYTEAEKAEAFADYLETQFRVNYEDADLDNMERIENEVSRRLRSEDDRGIRPTTTTEIQHRINRSKTRKAPGRDGISNRALKQLPVRAIGQFTSIVNAILRLRYFPTRWKSADVIVFQKPGKAAAFPQHYRPISLLPSLSKIAEGIILSRLKELVGENHLIPDEQFGFQPQTSSVHQALRLVEFASEGFNLKMSTGVALFDVSKAFDKVWHEGLLFKLLEAGFPNAMVELIASYQQRRLFRVRVGISHSTERMMEAGLPQGSVLSPILYSLFTRDVPKTQGTNLALFADDTAIFARANQPNTVTRRLQQAIDNLQEWLATWRITVNPEKSKALFLSKRKHRPDEEIQLNGTPIPWTDKAKYLGVIIDRRLTWKSHIDHCTAKAKAAQSQIYPLINRRSKLSAATKIRLYKTIIRPTMTYASTVWGYAAKSHINKLQVVQNKSLRMAIDAPWYVRNSQIHRDLGMPSVMETIRATAARTFAALPDNPNPLVATLGNYEEDATWKHKRPRLVLREDQD</sequence>
<dbReference type="InterPro" id="IPR052560">
    <property type="entry name" value="RdDP_mobile_element"/>
</dbReference>
<dbReference type="InterPro" id="IPR000477">
    <property type="entry name" value="RT_dom"/>
</dbReference>
<accession>A0AAW1UN59</accession>
<proteinExistence type="predicted"/>
<dbReference type="Pfam" id="PF00078">
    <property type="entry name" value="RVT_1"/>
    <property type="match status" value="1"/>
</dbReference>
<dbReference type="SUPFAM" id="SSF56672">
    <property type="entry name" value="DNA/RNA polymerases"/>
    <property type="match status" value="1"/>
</dbReference>
<dbReference type="GO" id="GO:0003824">
    <property type="term" value="F:catalytic activity"/>
    <property type="evidence" value="ECO:0007669"/>
    <property type="project" value="InterPro"/>
</dbReference>
<evidence type="ECO:0000313" key="2">
    <source>
        <dbReference type="EMBL" id="KAK9883930.1"/>
    </source>
</evidence>
<dbReference type="Pfam" id="PF14529">
    <property type="entry name" value="Exo_endo_phos_2"/>
    <property type="match status" value="1"/>
</dbReference>
<dbReference type="PANTHER" id="PTHR36688:SF2">
    <property type="entry name" value="ENDONUCLEASE_EXONUCLEASE_PHOSPHATASE DOMAIN-CONTAINING PROTEIN"/>
    <property type="match status" value="1"/>
</dbReference>
<reference evidence="2 3" key="1">
    <citation type="submission" date="2023-03" db="EMBL/GenBank/DDBJ databases">
        <title>Genome insight into feeding habits of ladybird beetles.</title>
        <authorList>
            <person name="Li H.-S."/>
            <person name="Huang Y.-H."/>
            <person name="Pang H."/>
        </authorList>
    </citation>
    <scope>NUCLEOTIDE SEQUENCE [LARGE SCALE GENOMIC DNA]</scope>
    <source>
        <strain evidence="2">SYSU_2023b</strain>
        <tissue evidence="2">Whole body</tissue>
    </source>
</reference>
<feature type="domain" description="Reverse transcriptase" evidence="1">
    <location>
        <begin position="477"/>
        <end position="745"/>
    </location>
</feature>
<dbReference type="EMBL" id="JARQZJ010000092">
    <property type="protein sequence ID" value="KAK9883930.1"/>
    <property type="molecule type" value="Genomic_DNA"/>
</dbReference>
<dbReference type="Proteomes" id="UP001431783">
    <property type="component" value="Unassembled WGS sequence"/>
</dbReference>
<evidence type="ECO:0000313" key="3">
    <source>
        <dbReference type="Proteomes" id="UP001431783"/>
    </source>
</evidence>
<dbReference type="Gene3D" id="3.60.10.10">
    <property type="entry name" value="Endonuclease/exonuclease/phosphatase"/>
    <property type="match status" value="1"/>
</dbReference>
<dbReference type="PANTHER" id="PTHR36688">
    <property type="entry name" value="ENDO/EXONUCLEASE/PHOSPHATASE DOMAIN-CONTAINING PROTEIN"/>
    <property type="match status" value="1"/>
</dbReference>
<keyword evidence="3" id="KW-1185">Reference proteome</keyword>
<protein>
    <recommendedName>
        <fullName evidence="1">Reverse transcriptase domain-containing protein</fullName>
    </recommendedName>
</protein>